<dbReference type="HOGENOM" id="CLU_505856_0_0_1"/>
<feature type="domain" description="DUF6535" evidence="3">
    <location>
        <begin position="51"/>
        <end position="221"/>
    </location>
</feature>
<organism evidence="4 5">
    <name type="scientific">Galerina marginata (strain CBS 339.88)</name>
    <dbReference type="NCBI Taxonomy" id="685588"/>
    <lineage>
        <taxon>Eukaryota</taxon>
        <taxon>Fungi</taxon>
        <taxon>Dikarya</taxon>
        <taxon>Basidiomycota</taxon>
        <taxon>Agaricomycotina</taxon>
        <taxon>Agaricomycetes</taxon>
        <taxon>Agaricomycetidae</taxon>
        <taxon>Agaricales</taxon>
        <taxon>Agaricineae</taxon>
        <taxon>Strophariaceae</taxon>
        <taxon>Galerina</taxon>
    </lineage>
</organism>
<reference evidence="5" key="1">
    <citation type="journal article" date="2014" name="Proc. Natl. Acad. Sci. U.S.A.">
        <title>Extensive sampling of basidiomycete genomes demonstrates inadequacy of the white-rot/brown-rot paradigm for wood decay fungi.</title>
        <authorList>
            <person name="Riley R."/>
            <person name="Salamov A.A."/>
            <person name="Brown D.W."/>
            <person name="Nagy L.G."/>
            <person name="Floudas D."/>
            <person name="Held B.W."/>
            <person name="Levasseur A."/>
            <person name="Lombard V."/>
            <person name="Morin E."/>
            <person name="Otillar R."/>
            <person name="Lindquist E.A."/>
            <person name="Sun H."/>
            <person name="LaButti K.M."/>
            <person name="Schmutz J."/>
            <person name="Jabbour D."/>
            <person name="Luo H."/>
            <person name="Baker S.E."/>
            <person name="Pisabarro A.G."/>
            <person name="Walton J.D."/>
            <person name="Blanchette R.A."/>
            <person name="Henrissat B."/>
            <person name="Martin F."/>
            <person name="Cullen D."/>
            <person name="Hibbett D.S."/>
            <person name="Grigoriev I.V."/>
        </authorList>
    </citation>
    <scope>NUCLEOTIDE SEQUENCE [LARGE SCALE GENOMIC DNA]</scope>
    <source>
        <strain evidence="5">CBS 339.88</strain>
    </source>
</reference>
<feature type="transmembrane region" description="Helical" evidence="2">
    <location>
        <begin position="141"/>
        <end position="164"/>
    </location>
</feature>
<evidence type="ECO:0000256" key="2">
    <source>
        <dbReference type="SAM" id="Phobius"/>
    </source>
</evidence>
<accession>A0A067TDP3</accession>
<evidence type="ECO:0000256" key="1">
    <source>
        <dbReference type="SAM" id="MobiDB-lite"/>
    </source>
</evidence>
<feature type="transmembrane region" description="Helical" evidence="2">
    <location>
        <begin position="198"/>
        <end position="221"/>
    </location>
</feature>
<keyword evidence="2" id="KW-1133">Transmembrane helix</keyword>
<gene>
    <name evidence="4" type="ORF">GALMADRAFT_1125098</name>
</gene>
<keyword evidence="2" id="KW-0812">Transmembrane</keyword>
<dbReference type="OrthoDB" id="3185525at2759"/>
<dbReference type="AlphaFoldDB" id="A0A067TDP3"/>
<feature type="transmembrane region" description="Helical" evidence="2">
    <location>
        <begin position="228"/>
        <end position="256"/>
    </location>
</feature>
<proteinExistence type="predicted"/>
<evidence type="ECO:0000259" key="3">
    <source>
        <dbReference type="Pfam" id="PF20153"/>
    </source>
</evidence>
<evidence type="ECO:0000313" key="4">
    <source>
        <dbReference type="EMBL" id="KDR81291.1"/>
    </source>
</evidence>
<keyword evidence="5" id="KW-1185">Reference proteome</keyword>
<name>A0A067TDP3_GALM3</name>
<dbReference type="Pfam" id="PF20153">
    <property type="entry name" value="DUF6535"/>
    <property type="match status" value="1"/>
</dbReference>
<dbReference type="Proteomes" id="UP000027222">
    <property type="component" value="Unassembled WGS sequence"/>
</dbReference>
<keyword evidence="2" id="KW-0472">Membrane</keyword>
<evidence type="ECO:0000313" key="5">
    <source>
        <dbReference type="Proteomes" id="UP000027222"/>
    </source>
</evidence>
<dbReference type="InterPro" id="IPR045338">
    <property type="entry name" value="DUF6535"/>
</dbReference>
<sequence>MERSRQSHNPVRSKAPFNSSRDQETSNSSKIWNCGDPYIYPIPMPNNSNCWKGVLDPHIKNDKVQCDAWKDEVQNLLIFAGLFSAVVTSFTVESYRSLQADPNDTIIYLLNRLVETSANISTPTPQMQPFMASSLSIRVNVFWFLSLILSLITVLIGIVALQWLREHQKYTDQVNSRAAASVFQMRSLGLNGWYIDHIFTGLPLLLQGALILFLIGMVDFLGAQNKIVAGWVATAVTFALLFFVMTTALPTLQLFIPLSKGKPGTPVIQCPYRSPQSWIFFLLASDIHRILHIVQPYMPFERLRSWIFGAVTFHFFQSNYQASFVLLCDFRGWIHFDSWWCNVHEVRMNRGYISHDSADLNVDFYGTFSKLQDNAPTQLEAELLLNSIQKYSQIDDMVFALYHCMDEVATLNSKSQDLLFERYYTQAAAALPEVAYWPTQLMAPFTSSSPRMMREVKLVWFLLVLGRQGHSKNVEAYIASHLIELKSRITAYTLSPFRHVTDVGKDIDFMDYTEEYIHYALRKKDGNYLEHKSYGEVVFRYPVSNDLYRVLPDL</sequence>
<dbReference type="EMBL" id="KL142371">
    <property type="protein sequence ID" value="KDR81291.1"/>
    <property type="molecule type" value="Genomic_DNA"/>
</dbReference>
<feature type="region of interest" description="Disordered" evidence="1">
    <location>
        <begin position="1"/>
        <end position="29"/>
    </location>
</feature>
<feature type="compositionally biased region" description="Polar residues" evidence="1">
    <location>
        <begin position="16"/>
        <end position="29"/>
    </location>
</feature>
<protein>
    <recommendedName>
        <fullName evidence="3">DUF6535 domain-containing protein</fullName>
    </recommendedName>
</protein>